<dbReference type="OrthoDB" id="6429401at2759"/>
<proteinExistence type="predicted"/>
<keyword evidence="2" id="KW-1185">Reference proteome</keyword>
<dbReference type="GO" id="GO:0007283">
    <property type="term" value="P:spermatogenesis"/>
    <property type="evidence" value="ECO:0007669"/>
    <property type="project" value="InterPro"/>
</dbReference>
<protein>
    <submittedName>
        <fullName evidence="1">Meiosis 1 arrest protein</fullName>
    </submittedName>
</protein>
<reference evidence="1" key="1">
    <citation type="submission" date="2020-08" db="EMBL/GenBank/DDBJ databases">
        <title>Multicomponent nature underlies the extraordinary mechanical properties of spider dragline silk.</title>
        <authorList>
            <person name="Kono N."/>
            <person name="Nakamura H."/>
            <person name="Mori M."/>
            <person name="Yoshida Y."/>
            <person name="Ohtoshi R."/>
            <person name="Malay A.D."/>
            <person name="Moran D.A.P."/>
            <person name="Tomita M."/>
            <person name="Numata K."/>
            <person name="Arakawa K."/>
        </authorList>
    </citation>
    <scope>NUCLEOTIDE SEQUENCE</scope>
</reference>
<dbReference type="PANTHER" id="PTHR28642:SF1">
    <property type="entry name" value="MEIOSIS 1 ARREST PROTEIN"/>
    <property type="match status" value="1"/>
</dbReference>
<dbReference type="Proteomes" id="UP000887013">
    <property type="component" value="Unassembled WGS sequence"/>
</dbReference>
<gene>
    <name evidence="1" type="primary">M1AP</name>
    <name evidence="1" type="ORF">NPIL_397861</name>
</gene>
<dbReference type="PANTHER" id="PTHR28642">
    <property type="entry name" value="MEIOSIS 1 ARREST PROTEIN"/>
    <property type="match status" value="1"/>
</dbReference>
<comment type="caution">
    <text evidence="1">The sequence shown here is derived from an EMBL/GenBank/DDBJ whole genome shotgun (WGS) entry which is preliminary data.</text>
</comment>
<evidence type="ECO:0000313" key="1">
    <source>
        <dbReference type="EMBL" id="GFS96486.1"/>
    </source>
</evidence>
<sequence>MEKQEWREAFHRQPAYYLFLDLTSPLSIHDLNTICQVLQDLTALSVSLKGTQRFSELGIYALSSRMKCIFPIQSVKNNYGKFQFSIECMQNTTALFTGKETFQTDQLSESLQDAIQQYETYYQGAIQHKEEWPQLQIMFFSAQPAQKIVKSVEESLSSIELAYIRQVNVVILRGRIFTSSFNSSDSKSHTQLQSSQCIFDNEEKENIIKSVLHVIEIETNSYQLESIFKCWLHDCGTDSVHLRIIVDKVVLHCDIKECLLNVESLPTTSQFLLFPNSSLPQPTTRVNPVSKQLSGSKVPVYTFEAISVVRKEGLCESLLFGHPYVAIATRCWKIDWGELERNQQQFTALVQYLNKNDLVLLAKRQSPKSTTSEKPLPSGFFAFLPSKNTLLVKSVASKELMMPLGEMELKEMPEDVKVEMEECLKNLEEKDIYNPLAISSGLYTFLSSSINKMNKSRPAANFIVPTICKDNDLRNKKKKCAVLPVAEVQVKKSRELTLQNDFMTASAMFKKRFPNNLE</sequence>
<accession>A0A8X6TDF4</accession>
<dbReference type="GO" id="GO:0007127">
    <property type="term" value="P:meiosis I"/>
    <property type="evidence" value="ECO:0007669"/>
    <property type="project" value="InterPro"/>
</dbReference>
<evidence type="ECO:0000313" key="2">
    <source>
        <dbReference type="Proteomes" id="UP000887013"/>
    </source>
</evidence>
<dbReference type="EMBL" id="BMAW01005901">
    <property type="protein sequence ID" value="GFS96486.1"/>
    <property type="molecule type" value="Genomic_DNA"/>
</dbReference>
<dbReference type="AlphaFoldDB" id="A0A8X6TDF4"/>
<dbReference type="InterPro" id="IPR033587">
    <property type="entry name" value="M1AP"/>
</dbReference>
<organism evidence="1 2">
    <name type="scientific">Nephila pilipes</name>
    <name type="common">Giant wood spider</name>
    <name type="synonym">Nephila maculata</name>
    <dbReference type="NCBI Taxonomy" id="299642"/>
    <lineage>
        <taxon>Eukaryota</taxon>
        <taxon>Metazoa</taxon>
        <taxon>Ecdysozoa</taxon>
        <taxon>Arthropoda</taxon>
        <taxon>Chelicerata</taxon>
        <taxon>Arachnida</taxon>
        <taxon>Araneae</taxon>
        <taxon>Araneomorphae</taxon>
        <taxon>Entelegynae</taxon>
        <taxon>Araneoidea</taxon>
        <taxon>Nephilidae</taxon>
        <taxon>Nephila</taxon>
    </lineage>
</organism>
<name>A0A8X6TDF4_NEPPI</name>
<dbReference type="GO" id="GO:0051308">
    <property type="term" value="P:male meiosis chromosome separation"/>
    <property type="evidence" value="ECO:0007669"/>
    <property type="project" value="TreeGrafter"/>
</dbReference>